<dbReference type="NCBIfam" id="NF047558">
    <property type="entry name" value="TPR_END_plus"/>
    <property type="match status" value="1"/>
</dbReference>
<dbReference type="InterPro" id="IPR019734">
    <property type="entry name" value="TPR_rpt"/>
</dbReference>
<evidence type="ECO:0000256" key="1">
    <source>
        <dbReference type="PROSITE-ProRule" id="PRU00339"/>
    </source>
</evidence>
<gene>
    <name evidence="3" type="ORF">P8935_04710</name>
</gene>
<dbReference type="RefSeq" id="WP_348263862.1">
    <property type="nucleotide sequence ID" value="NZ_CP121196.1"/>
</dbReference>
<dbReference type="PANTHER" id="PTHR44998">
    <property type="match status" value="1"/>
</dbReference>
<dbReference type="GO" id="GO:0006493">
    <property type="term" value="P:protein O-linked glycosylation"/>
    <property type="evidence" value="ECO:0007669"/>
    <property type="project" value="TreeGrafter"/>
</dbReference>
<feature type="repeat" description="TPR" evidence="1">
    <location>
        <begin position="104"/>
        <end position="137"/>
    </location>
</feature>
<dbReference type="SMART" id="SM00028">
    <property type="entry name" value="TPR"/>
    <property type="match status" value="5"/>
</dbReference>
<accession>A0AAU7DMU5</accession>
<organism evidence="3">
    <name type="scientific">Telmatobacter sp. DSM 110680</name>
    <dbReference type="NCBI Taxonomy" id="3036704"/>
    <lineage>
        <taxon>Bacteria</taxon>
        <taxon>Pseudomonadati</taxon>
        <taxon>Acidobacteriota</taxon>
        <taxon>Terriglobia</taxon>
        <taxon>Terriglobales</taxon>
        <taxon>Acidobacteriaceae</taxon>
        <taxon>Telmatobacter</taxon>
    </lineage>
</organism>
<reference evidence="3" key="1">
    <citation type="submission" date="2023-03" db="EMBL/GenBank/DDBJ databases">
        <title>Edaphobacter sp.</title>
        <authorList>
            <person name="Huber K.J."/>
            <person name="Papendorf J."/>
            <person name="Pilke C."/>
            <person name="Bunk B."/>
            <person name="Sproeer C."/>
            <person name="Pester M."/>
        </authorList>
    </citation>
    <scope>NUCLEOTIDE SEQUENCE</scope>
    <source>
        <strain evidence="3">DSM 110680</strain>
    </source>
</reference>
<keyword evidence="1" id="KW-0802">TPR repeat</keyword>
<proteinExistence type="predicted"/>
<dbReference type="PROSITE" id="PS50005">
    <property type="entry name" value="TPR"/>
    <property type="match status" value="3"/>
</dbReference>
<dbReference type="Pfam" id="PF13424">
    <property type="entry name" value="TPR_12"/>
    <property type="match status" value="1"/>
</dbReference>
<keyword evidence="2" id="KW-0732">Signal</keyword>
<name>A0AAU7DMU5_9BACT</name>
<evidence type="ECO:0000256" key="2">
    <source>
        <dbReference type="SAM" id="SignalP"/>
    </source>
</evidence>
<dbReference type="EMBL" id="CP121196">
    <property type="protein sequence ID" value="XBH18636.1"/>
    <property type="molecule type" value="Genomic_DNA"/>
</dbReference>
<dbReference type="PANTHER" id="PTHR44998:SF1">
    <property type="entry name" value="UDP-N-ACETYLGLUCOSAMINE--PEPTIDE N-ACETYLGLUCOSAMINYLTRANSFERASE 110 KDA SUBUNIT"/>
    <property type="match status" value="1"/>
</dbReference>
<sequence length="248" mass="27796">MKTLTMKLIATSLVICTAPILWANSSLDLPRTDELVKSAEMKGDLERIHNNYFLAISYYRQALRADPRNPSLLNKIGISELKLGDRGPARKYFSQALKADPKNISALNNLGAVAYLDKKYKPAVKYLKQALELDESSAPAHLNLAEAWLGMGEVDRAMTEYARAIELDADILSDSATGVSARVSTPEQRARVDYLIAKAYAKRGNLDGALEYLGRAKELRFAELSRVYKDQEFASLWMDPRLEKIIKR</sequence>
<dbReference type="Gene3D" id="1.25.40.10">
    <property type="entry name" value="Tetratricopeptide repeat domain"/>
    <property type="match status" value="1"/>
</dbReference>
<dbReference type="SUPFAM" id="SSF48452">
    <property type="entry name" value="TPR-like"/>
    <property type="match status" value="1"/>
</dbReference>
<protein>
    <submittedName>
        <fullName evidence="3">Tetratricopeptide repeat protein</fullName>
    </submittedName>
</protein>
<feature type="repeat" description="TPR" evidence="1">
    <location>
        <begin position="138"/>
        <end position="171"/>
    </location>
</feature>
<evidence type="ECO:0000313" key="3">
    <source>
        <dbReference type="EMBL" id="XBH18636.1"/>
    </source>
</evidence>
<dbReference type="GO" id="GO:0016757">
    <property type="term" value="F:glycosyltransferase activity"/>
    <property type="evidence" value="ECO:0007669"/>
    <property type="project" value="TreeGrafter"/>
</dbReference>
<dbReference type="AlphaFoldDB" id="A0AAU7DMU5"/>
<dbReference type="InterPro" id="IPR011990">
    <property type="entry name" value="TPR-like_helical_dom_sf"/>
</dbReference>
<dbReference type="Pfam" id="PF13181">
    <property type="entry name" value="TPR_8"/>
    <property type="match status" value="1"/>
</dbReference>
<feature type="repeat" description="TPR" evidence="1">
    <location>
        <begin position="70"/>
        <end position="103"/>
    </location>
</feature>
<feature type="chain" id="PRO_5043997459" evidence="2">
    <location>
        <begin position="24"/>
        <end position="248"/>
    </location>
</feature>
<feature type="signal peptide" evidence="2">
    <location>
        <begin position="1"/>
        <end position="23"/>
    </location>
</feature>